<dbReference type="InterPro" id="IPR035979">
    <property type="entry name" value="RBD_domain_sf"/>
</dbReference>
<dbReference type="SUPFAM" id="SSF54928">
    <property type="entry name" value="RNA-binding domain, RBD"/>
    <property type="match status" value="1"/>
</dbReference>
<proteinExistence type="predicted"/>
<name>A0A6J0NH65_RAPSA</name>
<evidence type="ECO:0000313" key="2">
    <source>
        <dbReference type="RefSeq" id="XP_018483168.1"/>
    </source>
</evidence>
<dbReference type="OrthoDB" id="1081531at2759"/>
<accession>A0A6J0NH65</accession>
<dbReference type="RefSeq" id="XP_018483168.1">
    <property type="nucleotide sequence ID" value="XM_018627666.2"/>
</dbReference>
<gene>
    <name evidence="2" type="primary">LOC108854153</name>
</gene>
<organism evidence="1 2">
    <name type="scientific">Raphanus sativus</name>
    <name type="common">Radish</name>
    <name type="synonym">Raphanus raphanistrum var. sativus</name>
    <dbReference type="NCBI Taxonomy" id="3726"/>
    <lineage>
        <taxon>Eukaryota</taxon>
        <taxon>Viridiplantae</taxon>
        <taxon>Streptophyta</taxon>
        <taxon>Embryophyta</taxon>
        <taxon>Tracheophyta</taxon>
        <taxon>Spermatophyta</taxon>
        <taxon>Magnoliopsida</taxon>
        <taxon>eudicotyledons</taxon>
        <taxon>Gunneridae</taxon>
        <taxon>Pentapetalae</taxon>
        <taxon>rosids</taxon>
        <taxon>malvids</taxon>
        <taxon>Brassicales</taxon>
        <taxon>Brassicaceae</taxon>
        <taxon>Brassiceae</taxon>
        <taxon>Raphanus</taxon>
    </lineage>
</organism>
<dbReference type="GO" id="GO:0003676">
    <property type="term" value="F:nucleic acid binding"/>
    <property type="evidence" value="ECO:0007669"/>
    <property type="project" value="InterPro"/>
</dbReference>
<evidence type="ECO:0000313" key="1">
    <source>
        <dbReference type="Proteomes" id="UP000504610"/>
    </source>
</evidence>
<dbReference type="GeneID" id="108854153"/>
<dbReference type="InterPro" id="IPR012677">
    <property type="entry name" value="Nucleotide-bd_a/b_plait_sf"/>
</dbReference>
<protein>
    <submittedName>
        <fullName evidence="2">Uncharacterized protein LOC108854153</fullName>
    </submittedName>
</protein>
<reference evidence="2" key="2">
    <citation type="submission" date="2025-08" db="UniProtKB">
        <authorList>
            <consortium name="RefSeq"/>
        </authorList>
    </citation>
    <scope>IDENTIFICATION</scope>
    <source>
        <tissue evidence="2">Leaf</tissue>
    </source>
</reference>
<sequence length="318" mass="36328">MDTYSSKLIVCKAPFDSEAAAKQKAILENYTNPWVRISVEGFRCCKDDEDEIRIELINLFKSCGRDSIVDFPREPLLDRRAFVTLRAHGDDAHVAKEKALQLNGSNMGGWNALVKIAPEEEDEEYLALSAYREALGDELLYDKRFMFGITVKGYDTSLRKDEVEKALRAHFSSCGEITHVYVNPADKFTNIYFSQEEGEASAMALDGSQVDRFKITTSLVATTASSNTPLPPGETYFGYCYPAHMLEFGKEMQEKIDFYMTEWRLNAMTKKLRALKKHKVWTLREPKVKALKKPKAGALKKLKAWALRKKLKSYRSRF</sequence>
<keyword evidence="1" id="KW-1185">Reference proteome</keyword>
<dbReference type="Proteomes" id="UP000504610">
    <property type="component" value="Chromosome 4"/>
</dbReference>
<reference evidence="1" key="1">
    <citation type="journal article" date="2019" name="Database">
        <title>The radish genome database (RadishGD): an integrated information resource for radish genomics.</title>
        <authorList>
            <person name="Yu H.J."/>
            <person name="Baek S."/>
            <person name="Lee Y.J."/>
            <person name="Cho A."/>
            <person name="Mun J.H."/>
        </authorList>
    </citation>
    <scope>NUCLEOTIDE SEQUENCE [LARGE SCALE GENOMIC DNA]</scope>
    <source>
        <strain evidence="1">cv. WK10039</strain>
    </source>
</reference>
<dbReference type="AlphaFoldDB" id="A0A6J0NH65"/>
<dbReference type="Gene3D" id="3.30.70.330">
    <property type="match status" value="1"/>
</dbReference>
<dbReference type="KEGG" id="rsz:108854153"/>